<dbReference type="GO" id="GO:0003824">
    <property type="term" value="F:catalytic activity"/>
    <property type="evidence" value="ECO:0007669"/>
    <property type="project" value="InterPro"/>
</dbReference>
<dbReference type="Proteomes" id="UP000549695">
    <property type="component" value="Unassembled WGS sequence"/>
</dbReference>
<evidence type="ECO:0000313" key="1">
    <source>
        <dbReference type="EMBL" id="NYG04118.1"/>
    </source>
</evidence>
<proteinExistence type="predicted"/>
<gene>
    <name evidence="1" type="ORF">HDA37_004403</name>
</gene>
<dbReference type="AlphaFoldDB" id="A0A852W4R9"/>
<sequence length="127" mass="13362">MRAGYPAIATTSFGVAASAGRPDGGRTTRKANQTLATTLRHLPIPLSVDIEDGYDDDPDAVADYAATLSHTGVAAINIEDSTADILIDPARHSAKITAIKQHCPDLCSSTREWTPTGSARTPHPSTH</sequence>
<protein>
    <submittedName>
        <fullName evidence="1">2-methylisocitrate lyase-like PEP mutase family enzyme</fullName>
    </submittedName>
</protein>
<accession>A0A852W4R9</accession>
<dbReference type="InterPro" id="IPR015813">
    <property type="entry name" value="Pyrv/PenolPyrv_kinase-like_dom"/>
</dbReference>
<comment type="caution">
    <text evidence="1">The sequence shown here is derived from an EMBL/GenBank/DDBJ whole genome shotgun (WGS) entry which is preliminary data.</text>
</comment>
<name>A0A852W4R9_PSEA5</name>
<evidence type="ECO:0000313" key="2">
    <source>
        <dbReference type="Proteomes" id="UP000549695"/>
    </source>
</evidence>
<organism evidence="1 2">
    <name type="scientific">Pseudonocardia alni</name>
    <name type="common">Amycolata alni</name>
    <dbReference type="NCBI Taxonomy" id="33907"/>
    <lineage>
        <taxon>Bacteria</taxon>
        <taxon>Bacillati</taxon>
        <taxon>Actinomycetota</taxon>
        <taxon>Actinomycetes</taxon>
        <taxon>Pseudonocardiales</taxon>
        <taxon>Pseudonocardiaceae</taxon>
        <taxon>Pseudonocardia</taxon>
    </lineage>
</organism>
<keyword evidence="2" id="KW-1185">Reference proteome</keyword>
<reference evidence="1 2" key="1">
    <citation type="submission" date="2020-07" db="EMBL/GenBank/DDBJ databases">
        <title>Sequencing the genomes of 1000 actinobacteria strains.</title>
        <authorList>
            <person name="Klenk H.-P."/>
        </authorList>
    </citation>
    <scope>NUCLEOTIDE SEQUENCE [LARGE SCALE GENOMIC DNA]</scope>
    <source>
        <strain evidence="1 2">DSM 44749</strain>
    </source>
</reference>
<dbReference type="EMBL" id="JACCCZ010000001">
    <property type="protein sequence ID" value="NYG04118.1"/>
    <property type="molecule type" value="Genomic_DNA"/>
</dbReference>
<dbReference type="Pfam" id="PF13714">
    <property type="entry name" value="PEP_mutase"/>
    <property type="match status" value="1"/>
</dbReference>
<dbReference type="InterPro" id="IPR040442">
    <property type="entry name" value="Pyrv_kinase-like_dom_sf"/>
</dbReference>
<dbReference type="Gene3D" id="3.20.20.60">
    <property type="entry name" value="Phosphoenolpyruvate-binding domains"/>
    <property type="match status" value="1"/>
</dbReference>
<dbReference type="SUPFAM" id="SSF51621">
    <property type="entry name" value="Phosphoenolpyruvate/pyruvate domain"/>
    <property type="match status" value="1"/>
</dbReference>